<accession>A0AAD3DXW1</accession>
<dbReference type="GO" id="GO:0046872">
    <property type="term" value="F:metal ion binding"/>
    <property type="evidence" value="ECO:0007669"/>
    <property type="project" value="UniProtKB-UniRule"/>
</dbReference>
<feature type="region of interest" description="Disordered" evidence="2">
    <location>
        <begin position="1"/>
        <end position="33"/>
    </location>
</feature>
<dbReference type="EC" id="7.2.2.-" evidence="1"/>
<proteinExistence type="inferred from homology"/>
<keyword evidence="1" id="KW-0547">Nucleotide-binding</keyword>
<dbReference type="Pfam" id="PF12409">
    <property type="entry name" value="P5-ATPase"/>
    <property type="match status" value="1"/>
</dbReference>
<dbReference type="InterPro" id="IPR047819">
    <property type="entry name" value="P5A-ATPase_N"/>
</dbReference>
<dbReference type="EMBL" id="BMAR01000035">
    <property type="protein sequence ID" value="GFR50066.1"/>
    <property type="molecule type" value="Genomic_DNA"/>
</dbReference>
<organism evidence="4 5">
    <name type="scientific">Astrephomene gubernaculifera</name>
    <dbReference type="NCBI Taxonomy" id="47775"/>
    <lineage>
        <taxon>Eukaryota</taxon>
        <taxon>Viridiplantae</taxon>
        <taxon>Chlorophyta</taxon>
        <taxon>core chlorophytes</taxon>
        <taxon>Chlorophyceae</taxon>
        <taxon>CS clade</taxon>
        <taxon>Chlamydomonadales</taxon>
        <taxon>Astrephomenaceae</taxon>
        <taxon>Astrephomene</taxon>
    </lineage>
</organism>
<dbReference type="AlphaFoldDB" id="A0AAD3DXW1"/>
<keyword evidence="1" id="KW-0479">Metal-binding</keyword>
<comment type="catalytic activity">
    <reaction evidence="1">
        <text>ATP + H2O = ADP + phosphate + H(+)</text>
        <dbReference type="Rhea" id="RHEA:13065"/>
        <dbReference type="ChEBI" id="CHEBI:15377"/>
        <dbReference type="ChEBI" id="CHEBI:15378"/>
        <dbReference type="ChEBI" id="CHEBI:30616"/>
        <dbReference type="ChEBI" id="CHEBI:43474"/>
        <dbReference type="ChEBI" id="CHEBI:456216"/>
    </reaction>
</comment>
<comment type="caution">
    <text evidence="4">The sequence shown here is derived from an EMBL/GenBank/DDBJ whole genome shotgun (WGS) entry which is preliminary data.</text>
</comment>
<reference evidence="4 5" key="1">
    <citation type="journal article" date="2021" name="Sci. Rep.">
        <title>Genome sequencing of the multicellular alga Astrephomene provides insights into convergent evolution of germ-soma differentiation.</title>
        <authorList>
            <person name="Yamashita S."/>
            <person name="Yamamoto K."/>
            <person name="Matsuzaki R."/>
            <person name="Suzuki S."/>
            <person name="Yamaguchi H."/>
            <person name="Hirooka S."/>
            <person name="Minakuchi Y."/>
            <person name="Miyagishima S."/>
            <person name="Kawachi M."/>
            <person name="Toyoda A."/>
            <person name="Nozaki H."/>
        </authorList>
    </citation>
    <scope>NUCLEOTIDE SEQUENCE [LARGE SCALE GENOMIC DNA]</scope>
    <source>
        <strain evidence="4 5">NIES-4017</strain>
    </source>
</reference>
<evidence type="ECO:0000313" key="5">
    <source>
        <dbReference type="Proteomes" id="UP001054857"/>
    </source>
</evidence>
<gene>
    <name evidence="4" type="ORF">Agub_g12208</name>
</gene>
<comment type="caution">
    <text evidence="1">Lacks conserved residue(s) required for the propagation of feature annotation.</text>
</comment>
<evidence type="ECO:0000313" key="4">
    <source>
        <dbReference type="EMBL" id="GFR50066.1"/>
    </source>
</evidence>
<evidence type="ECO:0000256" key="1">
    <source>
        <dbReference type="RuleBase" id="RU362082"/>
    </source>
</evidence>
<keyword evidence="1" id="KW-1133">Transmembrane helix</keyword>
<keyword evidence="1" id="KW-0067">ATP-binding</keyword>
<keyword evidence="5" id="KW-1185">Reference proteome</keyword>
<keyword evidence="1" id="KW-0460">Magnesium</keyword>
<dbReference type="Proteomes" id="UP001054857">
    <property type="component" value="Unassembled WGS sequence"/>
</dbReference>
<feature type="domain" description="P5B-type ATPase N-terminal" evidence="3">
    <location>
        <begin position="54"/>
        <end position="130"/>
    </location>
</feature>
<dbReference type="GO" id="GO:0016020">
    <property type="term" value="C:membrane"/>
    <property type="evidence" value="ECO:0007669"/>
    <property type="project" value="UniProtKB-SubCell"/>
</dbReference>
<evidence type="ECO:0000259" key="3">
    <source>
        <dbReference type="Pfam" id="PF12409"/>
    </source>
</evidence>
<comment type="similarity">
    <text evidence="1">Belongs to the cation transport ATPase (P-type) (TC 3.A.3) family. Type V subfamily.</text>
</comment>
<name>A0AAD3DXW1_9CHLO</name>
<comment type="subcellular location">
    <subcellularLocation>
        <location evidence="1">Membrane</location>
        <topology evidence="1">Multi-pass membrane protein</topology>
    </subcellularLocation>
</comment>
<evidence type="ECO:0000256" key="2">
    <source>
        <dbReference type="SAM" id="MobiDB-lite"/>
    </source>
</evidence>
<dbReference type="GO" id="GO:0005524">
    <property type="term" value="F:ATP binding"/>
    <property type="evidence" value="ECO:0007669"/>
    <property type="project" value="UniProtKB-UniRule"/>
</dbReference>
<protein>
    <recommendedName>
        <fullName evidence="1">Cation-transporting ATPase</fullName>
        <ecNumber evidence="1">7.2.2.-</ecNumber>
    </recommendedName>
</protein>
<feature type="non-terminal residue" evidence="4">
    <location>
        <position position="1"/>
    </location>
</feature>
<keyword evidence="1" id="KW-0472">Membrane</keyword>
<keyword evidence="1" id="KW-0812">Transmembrane</keyword>
<keyword evidence="1" id="KW-1278">Translocase</keyword>
<dbReference type="GO" id="GO:0019829">
    <property type="term" value="F:ATPase-coupled monoatomic cation transmembrane transporter activity"/>
    <property type="evidence" value="ECO:0007669"/>
    <property type="project" value="UniProtKB-UniRule"/>
</dbReference>
<feature type="transmembrane region" description="Helical" evidence="1">
    <location>
        <begin position="67"/>
        <end position="84"/>
    </location>
</feature>
<sequence>MAAGSKGARGRGGRRGTQAIEGKAGADAAEHSEESRKSFALMLSVTHADEEEIASFQGYHSPWWKKLIYYIVGALTAGFSFLLCKWSPRLHILLSLTPCALRDAQYVRVKLADGRVDLERVQQVALPEPQYDSQPTLVADEEEGARGELLQWQVQRV</sequence>